<dbReference type="Proteomes" id="UP000315215">
    <property type="component" value="Chromosome"/>
</dbReference>
<dbReference type="InterPro" id="IPR001119">
    <property type="entry name" value="SLH_dom"/>
</dbReference>
<name>A0A516KJN0_9BACI</name>
<dbReference type="EMBL" id="CP041666">
    <property type="protein sequence ID" value="QDP41587.1"/>
    <property type="molecule type" value="Genomic_DNA"/>
</dbReference>
<proteinExistence type="predicted"/>
<evidence type="ECO:0000313" key="4">
    <source>
        <dbReference type="EMBL" id="QDP41587.1"/>
    </source>
</evidence>
<gene>
    <name evidence="4" type="ORF">FN924_16270</name>
</gene>
<feature type="domain" description="SLH" evidence="3">
    <location>
        <begin position="29"/>
        <end position="92"/>
    </location>
</feature>
<keyword evidence="5" id="KW-1185">Reference proteome</keyword>
<keyword evidence="1 2" id="KW-0732">Signal</keyword>
<dbReference type="KEGG" id="aqt:FN924_16270"/>
<evidence type="ECO:0000259" key="3">
    <source>
        <dbReference type="PROSITE" id="PS51272"/>
    </source>
</evidence>
<feature type="signal peptide" evidence="2">
    <location>
        <begin position="1"/>
        <end position="28"/>
    </location>
</feature>
<organism evidence="4 5">
    <name type="scientific">Radiobacillus deserti</name>
    <dbReference type="NCBI Taxonomy" id="2594883"/>
    <lineage>
        <taxon>Bacteria</taxon>
        <taxon>Bacillati</taxon>
        <taxon>Bacillota</taxon>
        <taxon>Bacilli</taxon>
        <taxon>Bacillales</taxon>
        <taxon>Bacillaceae</taxon>
        <taxon>Radiobacillus</taxon>
    </lineage>
</organism>
<dbReference type="Pfam" id="PF00395">
    <property type="entry name" value="SLH"/>
    <property type="match status" value="3"/>
</dbReference>
<evidence type="ECO:0000256" key="1">
    <source>
        <dbReference type="ARBA" id="ARBA00022729"/>
    </source>
</evidence>
<dbReference type="Gene3D" id="2.60.40.1080">
    <property type="match status" value="1"/>
</dbReference>
<dbReference type="RefSeq" id="WP_143896279.1">
    <property type="nucleotide sequence ID" value="NZ_CP041666.1"/>
</dbReference>
<evidence type="ECO:0000256" key="2">
    <source>
        <dbReference type="SAM" id="SignalP"/>
    </source>
</evidence>
<protein>
    <submittedName>
        <fullName evidence="4">S-layer homology domain-containing protein</fullName>
    </submittedName>
</protein>
<feature type="domain" description="SLH" evidence="3">
    <location>
        <begin position="93"/>
        <end position="156"/>
    </location>
</feature>
<sequence>MSKKLRKISVSTLAATAAVASVAPAVSADTVDFTDLKPGDSHYEAVQALVADGIIQGYTDGTFKPNLELTRPQAAVLLVKAQGLEPLTGDELKANLFSDVDADYVYAGYIAAAKKAGFFKGNADNEFGVTKNLSREQMASVLVNTLGLEVTNEADINLSNVSATHKNSVQALADNGITNQLSDFRPGEDVTRGQFATFLKGSLDAVSPAVVSSVKALNEKTLEVTGTGLKSLKAEDVTLSGNVVASIDANAAGTSATVTFQNGFPQDTEQTVKIGDKEFKFTYSFSVDSVSLDEKTFDDDTVGQVLSFKVNGLQADTEYLRQAGYTVNYVAVDNTGTAATDFFKGTNPSTSSTGLLNDEITVGNYTVEIQVLKDGKVVVSDEKTISISDLESTTTAVDSVELTTGAGVVLNSTTLVTGETADVTEVIGDAAGKNDVELPTGSVVLSSSNPSVVSVNNQTLTANVAGTAKVTVKVGNATKEISVTVASDARTVAKVTPSESTVKVVDTQTRTIDVDAVDQYGDPIQLQAADITEDLPENASSQDLVIAGDLITTLTGSTSTGYTIQGDQVGNGTILFKDANDKVVGQVAVQVTDVNNVGSTKVEHTIASSSVDYSLAVGDIESYQVSKFNTNGFYNGAETLTTTAPAATGTLLVEAADNTVASVTLAASGTSVDVEGLKAGKTDIVIKDSTGLVKHKFTVTVSASQVALTKVNFKSTATVDYVGKTVSVSDILDVRTDGANDPIVYGVEHNANTIDKVRLEDTAPALPLLYIDSNADGAYVAADDILLGAVTAEVLTGATGTNLQALGGTNIDLIPGSYTTAANDKGTILFRVLVDGSDANTTYETNEAVATTTLNVNVK</sequence>
<feature type="domain" description="SLH" evidence="3">
    <location>
        <begin position="157"/>
        <end position="213"/>
    </location>
</feature>
<accession>A0A516KJN0</accession>
<dbReference type="OrthoDB" id="2931652at2"/>
<dbReference type="AlphaFoldDB" id="A0A516KJN0"/>
<dbReference type="PROSITE" id="PS51272">
    <property type="entry name" value="SLH"/>
    <property type="match status" value="3"/>
</dbReference>
<reference evidence="4 5" key="1">
    <citation type="submission" date="2019-07" db="EMBL/GenBank/DDBJ databases">
        <authorList>
            <person name="Li J."/>
        </authorList>
    </citation>
    <scope>NUCLEOTIDE SEQUENCE [LARGE SCALE GENOMIC DNA]</scope>
    <source>
        <strain evidence="4 5">TKL69</strain>
    </source>
</reference>
<feature type="chain" id="PRO_5022078609" evidence="2">
    <location>
        <begin position="29"/>
        <end position="859"/>
    </location>
</feature>
<evidence type="ECO:0000313" key="5">
    <source>
        <dbReference type="Proteomes" id="UP000315215"/>
    </source>
</evidence>